<evidence type="ECO:0000313" key="1">
    <source>
        <dbReference type="EMBL" id="RAL48023.1"/>
    </source>
</evidence>
<sequence length="83" mass="9846">MEMGRRLWEEDDDARRRWSCWKEMEMWGFAIREVKRVAAETVDITSIFREIGGSKNNTVQRKKFPPICQDGCSTNFTHIRSGY</sequence>
<protein>
    <submittedName>
        <fullName evidence="1">Uncharacterized protein</fullName>
    </submittedName>
</protein>
<accession>A0A328DVE6</accession>
<dbReference type="EMBL" id="NQVE01000104">
    <property type="protein sequence ID" value="RAL48023.1"/>
    <property type="molecule type" value="Genomic_DNA"/>
</dbReference>
<dbReference type="AlphaFoldDB" id="A0A328DVE6"/>
<gene>
    <name evidence="1" type="ORF">DM860_017800</name>
</gene>
<dbReference type="Proteomes" id="UP000249390">
    <property type="component" value="Unassembled WGS sequence"/>
</dbReference>
<evidence type="ECO:0000313" key="2">
    <source>
        <dbReference type="Proteomes" id="UP000249390"/>
    </source>
</evidence>
<keyword evidence="2" id="KW-1185">Reference proteome</keyword>
<reference evidence="1 2" key="1">
    <citation type="submission" date="2018-06" db="EMBL/GenBank/DDBJ databases">
        <title>The Genome of Cuscuta australis (Dodder) Provides Insight into the Evolution of Plant Parasitism.</title>
        <authorList>
            <person name="Liu H."/>
        </authorList>
    </citation>
    <scope>NUCLEOTIDE SEQUENCE [LARGE SCALE GENOMIC DNA]</scope>
    <source>
        <strain evidence="2">cv. Yunnan</strain>
        <tissue evidence="1">Vines</tissue>
    </source>
</reference>
<organism evidence="1 2">
    <name type="scientific">Cuscuta australis</name>
    <dbReference type="NCBI Taxonomy" id="267555"/>
    <lineage>
        <taxon>Eukaryota</taxon>
        <taxon>Viridiplantae</taxon>
        <taxon>Streptophyta</taxon>
        <taxon>Embryophyta</taxon>
        <taxon>Tracheophyta</taxon>
        <taxon>Spermatophyta</taxon>
        <taxon>Magnoliopsida</taxon>
        <taxon>eudicotyledons</taxon>
        <taxon>Gunneridae</taxon>
        <taxon>Pentapetalae</taxon>
        <taxon>asterids</taxon>
        <taxon>lamiids</taxon>
        <taxon>Solanales</taxon>
        <taxon>Convolvulaceae</taxon>
        <taxon>Cuscuteae</taxon>
        <taxon>Cuscuta</taxon>
        <taxon>Cuscuta subgen. Grammica</taxon>
        <taxon>Cuscuta sect. Cleistogrammica</taxon>
    </lineage>
</organism>
<comment type="caution">
    <text evidence="1">The sequence shown here is derived from an EMBL/GenBank/DDBJ whole genome shotgun (WGS) entry which is preliminary data.</text>
</comment>
<proteinExistence type="predicted"/>
<name>A0A328DVE6_9ASTE</name>